<feature type="compositionally biased region" description="Polar residues" evidence="1">
    <location>
        <begin position="262"/>
        <end position="285"/>
    </location>
</feature>
<feature type="region of interest" description="Disordered" evidence="1">
    <location>
        <begin position="470"/>
        <end position="529"/>
    </location>
</feature>
<keyword evidence="2" id="KW-0812">Transmembrane</keyword>
<feature type="compositionally biased region" description="Polar residues" evidence="1">
    <location>
        <begin position="412"/>
        <end position="422"/>
    </location>
</feature>
<evidence type="ECO:0000256" key="3">
    <source>
        <dbReference type="SAM" id="SignalP"/>
    </source>
</evidence>
<feature type="compositionally biased region" description="Polar residues" evidence="1">
    <location>
        <begin position="367"/>
        <end position="385"/>
    </location>
</feature>
<proteinExistence type="predicted"/>
<gene>
    <name evidence="4" type="ORF">PoB_001617300</name>
</gene>
<feature type="region of interest" description="Disordered" evidence="1">
    <location>
        <begin position="262"/>
        <end position="292"/>
    </location>
</feature>
<comment type="caution">
    <text evidence="4">The sequence shown here is derived from an EMBL/GenBank/DDBJ whole genome shotgun (WGS) entry which is preliminary data.</text>
</comment>
<organism evidence="4 5">
    <name type="scientific">Plakobranchus ocellatus</name>
    <dbReference type="NCBI Taxonomy" id="259542"/>
    <lineage>
        <taxon>Eukaryota</taxon>
        <taxon>Metazoa</taxon>
        <taxon>Spiralia</taxon>
        <taxon>Lophotrochozoa</taxon>
        <taxon>Mollusca</taxon>
        <taxon>Gastropoda</taxon>
        <taxon>Heterobranchia</taxon>
        <taxon>Euthyneura</taxon>
        <taxon>Panpulmonata</taxon>
        <taxon>Sacoglossa</taxon>
        <taxon>Placobranchoidea</taxon>
        <taxon>Plakobranchidae</taxon>
        <taxon>Plakobranchus</taxon>
    </lineage>
</organism>
<name>A0AAV3Z4U1_9GAST</name>
<feature type="chain" id="PRO_5043517412" evidence="3">
    <location>
        <begin position="28"/>
        <end position="529"/>
    </location>
</feature>
<sequence length="529" mass="58300">MENTGVLKPGLFWALFLLTLWIPGCDAQYAEVVFDNLYSLVFRQNGMRNFQECLCNSTVSVCILNYATDRMLGEYFYEAKGTESRITSRPSGVYGNITFLCSPGGFTPFDRLACVRLRDSYERCRLQENCLITHVDFFLKVCDSKCINVAWSGYSVSFRNFTQDNLMFQDGTCWDPPPQNDSIISTSTEPALSSSTAEITSSNPNNNEHKDNDTVVIVAAGGWGLLAIIIIIAVISFLIIRKKFRLIKKGQMPSMQNSRVIQNNYTPSNANGLSPQSSYLTSSPAPQAYESPRASVIDGETAEYMDLEDEYTVIEDETLDVTKQSLKAGQNGAIPVLNGHALQAAEEGPGDDGNHIRSEYFMAGDTDSPNSASPHQSALSANQTPDDAEDDGGYNRFENSRSKREPGVTDSFLETYNTSTHSADAEEGIKQEGEVGEATQKKMDVESEDTEMCRDSKGYTTAMKVTSVKAKDSSLKTENSSPTFQTKDMDEDKSADCISESDNEVTHDQSDSLSLNLVNPYDMAQSIST</sequence>
<feature type="compositionally biased region" description="Basic and acidic residues" evidence="1">
    <location>
        <begin position="423"/>
        <end position="454"/>
    </location>
</feature>
<feature type="signal peptide" evidence="3">
    <location>
        <begin position="1"/>
        <end position="27"/>
    </location>
</feature>
<keyword evidence="5" id="KW-1185">Reference proteome</keyword>
<keyword evidence="2" id="KW-0472">Membrane</keyword>
<accession>A0AAV3Z4U1</accession>
<dbReference type="Proteomes" id="UP000735302">
    <property type="component" value="Unassembled WGS sequence"/>
</dbReference>
<protein>
    <submittedName>
        <fullName evidence="4">Uncharacterized protein</fullName>
    </submittedName>
</protein>
<dbReference type="AlphaFoldDB" id="A0AAV3Z4U1"/>
<keyword evidence="3" id="KW-0732">Signal</keyword>
<evidence type="ECO:0000313" key="4">
    <source>
        <dbReference type="EMBL" id="GFN89667.1"/>
    </source>
</evidence>
<evidence type="ECO:0000313" key="5">
    <source>
        <dbReference type="Proteomes" id="UP000735302"/>
    </source>
</evidence>
<reference evidence="4 5" key="1">
    <citation type="journal article" date="2021" name="Elife">
        <title>Chloroplast acquisition without the gene transfer in kleptoplastic sea slugs, Plakobranchus ocellatus.</title>
        <authorList>
            <person name="Maeda T."/>
            <person name="Takahashi S."/>
            <person name="Yoshida T."/>
            <person name="Shimamura S."/>
            <person name="Takaki Y."/>
            <person name="Nagai Y."/>
            <person name="Toyoda A."/>
            <person name="Suzuki Y."/>
            <person name="Arimoto A."/>
            <person name="Ishii H."/>
            <person name="Satoh N."/>
            <person name="Nishiyama T."/>
            <person name="Hasebe M."/>
            <person name="Maruyama T."/>
            <person name="Minagawa J."/>
            <person name="Obokata J."/>
            <person name="Shigenobu S."/>
        </authorList>
    </citation>
    <scope>NUCLEOTIDE SEQUENCE [LARGE SCALE GENOMIC DNA]</scope>
</reference>
<evidence type="ECO:0000256" key="2">
    <source>
        <dbReference type="SAM" id="Phobius"/>
    </source>
</evidence>
<feature type="region of interest" description="Disordered" evidence="1">
    <location>
        <begin position="344"/>
        <end position="454"/>
    </location>
</feature>
<feature type="transmembrane region" description="Helical" evidence="2">
    <location>
        <begin position="215"/>
        <end position="240"/>
    </location>
</feature>
<dbReference type="EMBL" id="BLXT01001947">
    <property type="protein sequence ID" value="GFN89667.1"/>
    <property type="molecule type" value="Genomic_DNA"/>
</dbReference>
<evidence type="ECO:0000256" key="1">
    <source>
        <dbReference type="SAM" id="MobiDB-lite"/>
    </source>
</evidence>
<feature type="compositionally biased region" description="Polar residues" evidence="1">
    <location>
        <begin position="476"/>
        <end position="486"/>
    </location>
</feature>
<feature type="compositionally biased region" description="Basic and acidic residues" evidence="1">
    <location>
        <begin position="398"/>
        <end position="407"/>
    </location>
</feature>
<keyword evidence="2" id="KW-1133">Transmembrane helix</keyword>